<protein>
    <recommendedName>
        <fullName evidence="1">PIN domain-containing protein</fullName>
    </recommendedName>
</protein>
<accession>C6W6X1</accession>
<evidence type="ECO:0000313" key="2">
    <source>
        <dbReference type="EMBL" id="ACT96182.1"/>
    </source>
</evidence>
<dbReference type="HOGENOM" id="CLU_147223_0_0_10"/>
<dbReference type="EMBL" id="CP001619">
    <property type="protein sequence ID" value="ACT96182.1"/>
    <property type="molecule type" value="Genomic_DNA"/>
</dbReference>
<organism evidence="2 3">
    <name type="scientific">Dyadobacter fermentans (strain ATCC 700827 / DSM 18053 / CIP 107007 / KCTC 52180 / NS114)</name>
    <dbReference type="NCBI Taxonomy" id="471854"/>
    <lineage>
        <taxon>Bacteria</taxon>
        <taxon>Pseudomonadati</taxon>
        <taxon>Bacteroidota</taxon>
        <taxon>Cytophagia</taxon>
        <taxon>Cytophagales</taxon>
        <taxon>Spirosomataceae</taxon>
        <taxon>Dyadobacter</taxon>
    </lineage>
</organism>
<sequence length="140" mass="15780">MKLVVDTNIVFSGILNSTSRIGNFLVNPPKNVREFLRAEISKHNAKLLHLTRLPEEELEELERLVTSKITFFNEAVIPIQKLIDAERLLIDVDPNDTPFVALALAFDAILWTGDKVLIEGLRRMGFEQIITTAELAGLLE</sequence>
<dbReference type="eggNOG" id="COG5378">
    <property type="taxonomic scope" value="Bacteria"/>
</dbReference>
<keyword evidence="3" id="KW-1185">Reference proteome</keyword>
<evidence type="ECO:0000313" key="3">
    <source>
        <dbReference type="Proteomes" id="UP000002011"/>
    </source>
</evidence>
<dbReference type="KEGG" id="dfe:Dfer_4982"/>
<dbReference type="SUPFAM" id="SSF88723">
    <property type="entry name" value="PIN domain-like"/>
    <property type="match status" value="1"/>
</dbReference>
<dbReference type="AlphaFoldDB" id="C6W6X1"/>
<evidence type="ECO:0000259" key="1">
    <source>
        <dbReference type="Pfam" id="PF10130"/>
    </source>
</evidence>
<dbReference type="InterPro" id="IPR029060">
    <property type="entry name" value="PIN-like_dom_sf"/>
</dbReference>
<name>C6W6X1_DYAFD</name>
<dbReference type="RefSeq" id="WP_015814423.1">
    <property type="nucleotide sequence ID" value="NC_013037.1"/>
</dbReference>
<dbReference type="STRING" id="471854.Dfer_4982"/>
<proteinExistence type="predicted"/>
<dbReference type="OrthoDB" id="799916at2"/>
<gene>
    <name evidence="2" type="ordered locus">Dfer_4982</name>
</gene>
<dbReference type="Proteomes" id="UP000002011">
    <property type="component" value="Chromosome"/>
</dbReference>
<dbReference type="Pfam" id="PF10130">
    <property type="entry name" value="PIN_2"/>
    <property type="match status" value="1"/>
</dbReference>
<dbReference type="InterPro" id="IPR002716">
    <property type="entry name" value="PIN_dom"/>
</dbReference>
<feature type="domain" description="PIN" evidence="1">
    <location>
        <begin position="4"/>
        <end position="126"/>
    </location>
</feature>
<reference evidence="2 3" key="1">
    <citation type="journal article" date="2009" name="Stand. Genomic Sci.">
        <title>Complete genome sequence of Dyadobacter fermentans type strain (NS114).</title>
        <authorList>
            <person name="Lang E."/>
            <person name="Lapidus A."/>
            <person name="Chertkov O."/>
            <person name="Brettin T."/>
            <person name="Detter J.C."/>
            <person name="Han C."/>
            <person name="Copeland A."/>
            <person name="Glavina Del Rio T."/>
            <person name="Nolan M."/>
            <person name="Chen F."/>
            <person name="Lucas S."/>
            <person name="Tice H."/>
            <person name="Cheng J.F."/>
            <person name="Land M."/>
            <person name="Hauser L."/>
            <person name="Chang Y.J."/>
            <person name="Jeffries C.D."/>
            <person name="Kopitz M."/>
            <person name="Bruce D."/>
            <person name="Goodwin L."/>
            <person name="Pitluck S."/>
            <person name="Ovchinnikova G."/>
            <person name="Pati A."/>
            <person name="Ivanova N."/>
            <person name="Mavrommatis K."/>
            <person name="Chen A."/>
            <person name="Palaniappan K."/>
            <person name="Chain P."/>
            <person name="Bristow J."/>
            <person name="Eisen J.A."/>
            <person name="Markowitz V."/>
            <person name="Hugenholtz P."/>
            <person name="Goker M."/>
            <person name="Rohde M."/>
            <person name="Kyrpides N.C."/>
            <person name="Klenk H.P."/>
        </authorList>
    </citation>
    <scope>NUCLEOTIDE SEQUENCE [LARGE SCALE GENOMIC DNA]</scope>
    <source>
        <strain evidence="3">ATCC 700827 / DSM 18053 / CIP 107007 / KCTC 52180 / NS114</strain>
    </source>
</reference>